<proteinExistence type="predicted"/>
<dbReference type="AlphaFoldDB" id="A0A3G8XMV2"/>
<evidence type="ECO:0000313" key="2">
    <source>
        <dbReference type="EMBL" id="AZI33077.1"/>
    </source>
</evidence>
<protein>
    <recommendedName>
        <fullName evidence="1">Bacterial Ig-like domain-containing protein</fullName>
    </recommendedName>
</protein>
<sequence length="71" mass="8683">MKEKYITNRIFTSIGYDIEPGEKRVFETDVYAYYPNLKKGRYRISKSYNFDKDRPITEDEVHWIYAEFTIE</sequence>
<feature type="domain" description="Bacterial Ig-like" evidence="1">
    <location>
        <begin position="9"/>
        <end position="57"/>
    </location>
</feature>
<name>A0A3G8XMV2_9FLAO</name>
<organism evidence="2 3">
    <name type="scientific">Kaistella carnis</name>
    <dbReference type="NCBI Taxonomy" id="1241979"/>
    <lineage>
        <taxon>Bacteria</taxon>
        <taxon>Pseudomonadati</taxon>
        <taxon>Bacteroidota</taxon>
        <taxon>Flavobacteriia</taxon>
        <taxon>Flavobacteriales</taxon>
        <taxon>Weeksellaceae</taxon>
        <taxon>Chryseobacterium group</taxon>
        <taxon>Kaistella</taxon>
    </lineage>
</organism>
<reference evidence="3" key="1">
    <citation type="submission" date="2018-11" db="EMBL/GenBank/DDBJ databases">
        <title>Proposal to divide the Flavobacteriaceae and reorganize its genera based on Amino Acid Identity values calculated from whole genome sequences.</title>
        <authorList>
            <person name="Nicholson A.C."/>
            <person name="Gulvik C.A."/>
            <person name="Whitney A.M."/>
            <person name="Humrighouse B.W."/>
            <person name="Bell M."/>
            <person name="Holmes B."/>
            <person name="Steigerwalt A.G."/>
            <person name="Villarma A."/>
            <person name="Sheth M."/>
            <person name="Batra D."/>
            <person name="Pryor J."/>
            <person name="Bernardet J.-F."/>
            <person name="Hugo C."/>
            <person name="Kampfer P."/>
            <person name="Newman J.D."/>
            <person name="McQuiston J.R."/>
        </authorList>
    </citation>
    <scope>NUCLEOTIDE SEQUENCE [LARGE SCALE GENOMIC DNA]</scope>
    <source>
        <strain evidence="3">G0081</strain>
    </source>
</reference>
<accession>A0A3G8XMV2</accession>
<dbReference type="InterPro" id="IPR046878">
    <property type="entry name" value="Big_14"/>
</dbReference>
<dbReference type="Pfam" id="PF20251">
    <property type="entry name" value="Big_14"/>
    <property type="match status" value="1"/>
</dbReference>
<evidence type="ECO:0000313" key="3">
    <source>
        <dbReference type="Proteomes" id="UP000270185"/>
    </source>
</evidence>
<keyword evidence="3" id="KW-1185">Reference proteome</keyword>
<dbReference type="EMBL" id="CP034159">
    <property type="protein sequence ID" value="AZI33077.1"/>
    <property type="molecule type" value="Genomic_DNA"/>
</dbReference>
<evidence type="ECO:0000259" key="1">
    <source>
        <dbReference type="Pfam" id="PF20251"/>
    </source>
</evidence>
<gene>
    <name evidence="2" type="ORF">EIB73_07765</name>
</gene>
<dbReference type="KEGG" id="ccas:EIB73_07765"/>
<dbReference type="Proteomes" id="UP000270185">
    <property type="component" value="Chromosome"/>
</dbReference>